<evidence type="ECO:0000256" key="2">
    <source>
        <dbReference type="ARBA" id="ARBA00022723"/>
    </source>
</evidence>
<evidence type="ECO:0000256" key="1">
    <source>
        <dbReference type="ARBA" id="ARBA00008635"/>
    </source>
</evidence>
<evidence type="ECO:0000313" key="4">
    <source>
        <dbReference type="Proteomes" id="UP001172721"/>
    </source>
</evidence>
<organism evidence="3 4">
    <name type="scientific">Fictibacillus fluitans</name>
    <dbReference type="NCBI Taxonomy" id="3058422"/>
    <lineage>
        <taxon>Bacteria</taxon>
        <taxon>Bacillati</taxon>
        <taxon>Bacillota</taxon>
        <taxon>Bacilli</taxon>
        <taxon>Bacillales</taxon>
        <taxon>Fictibacillaceae</taxon>
        <taxon>Fictibacillus</taxon>
    </lineage>
</organism>
<dbReference type="InterPro" id="IPR007837">
    <property type="entry name" value="DinB"/>
</dbReference>
<sequence length="154" mass="18332">MNTFTDQYALVKRTREALFTYCESIPYEDYVHGLDEFSGASMHYLLTHVAYCYRYWIGVQGLQITEFKSAIHNENEIRLVFLEIDRLVERFINKYQNRYKVPLIVKIPFQDEREPRTPLYMFTHTITHEFHHKGQIVAIGRHLGHIPPVTDLRA</sequence>
<dbReference type="PANTHER" id="PTHR37302">
    <property type="entry name" value="SLR1116 PROTEIN"/>
    <property type="match status" value="1"/>
</dbReference>
<dbReference type="Proteomes" id="UP001172721">
    <property type="component" value="Unassembled WGS sequence"/>
</dbReference>
<dbReference type="SUPFAM" id="SSF109854">
    <property type="entry name" value="DinB/YfiT-like putative metalloenzymes"/>
    <property type="match status" value="1"/>
</dbReference>
<dbReference type="EMBL" id="JAUHTR010000001">
    <property type="protein sequence ID" value="MDN4523315.1"/>
    <property type="molecule type" value="Genomic_DNA"/>
</dbReference>
<gene>
    <name evidence="3" type="ORF">QYB97_02470</name>
</gene>
<dbReference type="Pfam" id="PF05163">
    <property type="entry name" value="DinB"/>
    <property type="match status" value="1"/>
</dbReference>
<dbReference type="InterPro" id="IPR034660">
    <property type="entry name" value="DinB/YfiT-like"/>
</dbReference>
<keyword evidence="4" id="KW-1185">Reference proteome</keyword>
<accession>A0ABT8HRD4</accession>
<evidence type="ECO:0000313" key="3">
    <source>
        <dbReference type="EMBL" id="MDN4523315.1"/>
    </source>
</evidence>
<dbReference type="PANTHER" id="PTHR37302:SF3">
    <property type="entry name" value="DAMAGE-INDUCIBLE PROTEIN DINB"/>
    <property type="match status" value="1"/>
</dbReference>
<dbReference type="Gene3D" id="1.20.120.450">
    <property type="entry name" value="dinb family like domain"/>
    <property type="match status" value="1"/>
</dbReference>
<comment type="similarity">
    <text evidence="1">Belongs to the DinB family.</text>
</comment>
<name>A0ABT8HRD4_9BACL</name>
<proteinExistence type="inferred from homology"/>
<reference evidence="3" key="1">
    <citation type="submission" date="2023-07" db="EMBL/GenBank/DDBJ databases">
        <title>Fictibacillus sp. isolated from freshwater pond.</title>
        <authorList>
            <person name="Kirdat K."/>
            <person name="Bhat A."/>
            <person name="Mourya A."/>
            <person name="Yadav A."/>
        </authorList>
    </citation>
    <scope>NUCLEOTIDE SEQUENCE</scope>
    <source>
        <strain evidence="3">NE201</strain>
    </source>
</reference>
<protein>
    <submittedName>
        <fullName evidence="3">DinB family protein</fullName>
    </submittedName>
</protein>
<comment type="caution">
    <text evidence="3">The sequence shown here is derived from an EMBL/GenBank/DDBJ whole genome shotgun (WGS) entry which is preliminary data.</text>
</comment>
<keyword evidence="2" id="KW-0479">Metal-binding</keyword>
<dbReference type="RefSeq" id="WP_301164364.1">
    <property type="nucleotide sequence ID" value="NZ_JAUHTR010000001.1"/>
</dbReference>